<dbReference type="OrthoDB" id="9204637at2"/>
<dbReference type="HOGENOM" id="CLU_1599971_0_0_4"/>
<evidence type="ECO:0000313" key="3">
    <source>
        <dbReference type="Proteomes" id="UP000008210"/>
    </source>
</evidence>
<gene>
    <name evidence="1" type="ordered locus">H16_B2387</name>
    <name evidence="2" type="ORF">E6A55_31235</name>
</gene>
<proteinExistence type="predicted"/>
<dbReference type="KEGG" id="reh:H16_B2387"/>
<dbReference type="Proteomes" id="UP000296079">
    <property type="component" value="Chromosome 2"/>
</dbReference>
<dbReference type="EMBL" id="CP039288">
    <property type="protein sequence ID" value="QCC04940.1"/>
    <property type="molecule type" value="Genomic_DNA"/>
</dbReference>
<name>Q0JYK5_CUPNH</name>
<protein>
    <submittedName>
        <fullName evidence="1">Uncharacterized protein</fullName>
    </submittedName>
</protein>
<dbReference type="RefSeq" id="WP_011617833.1">
    <property type="nucleotide sequence ID" value="NC_008314.1"/>
</dbReference>
<reference evidence="1 3" key="1">
    <citation type="journal article" date="2006" name="Nat. Biotechnol.">
        <title>Genome sequence of the bioplastic-producing 'Knallgas' bacterium Ralstonia eutropha H16.</title>
        <authorList>
            <person name="Pohlmann A."/>
            <person name="Fricke W.F."/>
            <person name="Reinecke F."/>
            <person name="Kusian B."/>
            <person name="Liesegang H."/>
            <person name="Cramm R."/>
            <person name="Eitinger T."/>
            <person name="Ewering C."/>
            <person name="Potter M."/>
            <person name="Schwartz E."/>
            <person name="Strittmatter A."/>
            <person name="Voss I."/>
            <person name="Gottschalk G."/>
            <person name="Steinbuechel A."/>
            <person name="Friedrich B."/>
            <person name="Bowien B."/>
        </authorList>
    </citation>
    <scope>NUCLEOTIDE SEQUENCE [LARGE SCALE GENOMIC DNA]</scope>
    <source>
        <strain evidence="3">ATCC 17699 / DSM 428 / KCTC 22496 / NCIMB 10442 / H16 / Stanier 337</strain>
        <strain evidence="1">H16</strain>
    </source>
</reference>
<sequence length="166" mass="19206">MPHRITRQIEDGKPVSYISIPLGFYRQQCETIRLLKELHHGKLAEFRVAELVGGTVSPGYADAHDVLTRTGKTLQVKSANPTDKRWSFSNAHTECDWLVLTAQKDDRFSAQYLDDSPWVYWLIRRSEVPQVVRTSGYIQISTNPDVWSNRRMVEYMVPEARIVEIE</sequence>
<organism evidence="1 3">
    <name type="scientific">Cupriavidus necator (strain ATCC 17699 / DSM 428 / KCTC 22496 / NCIMB 10442 / H16 / Stanier 337)</name>
    <name type="common">Ralstonia eutropha</name>
    <dbReference type="NCBI Taxonomy" id="381666"/>
    <lineage>
        <taxon>Bacteria</taxon>
        <taxon>Pseudomonadati</taxon>
        <taxon>Pseudomonadota</taxon>
        <taxon>Betaproteobacteria</taxon>
        <taxon>Burkholderiales</taxon>
        <taxon>Burkholderiaceae</taxon>
        <taxon>Cupriavidus</taxon>
    </lineage>
</organism>
<evidence type="ECO:0000313" key="4">
    <source>
        <dbReference type="Proteomes" id="UP000296079"/>
    </source>
</evidence>
<evidence type="ECO:0000313" key="1">
    <source>
        <dbReference type="EMBL" id="CAJ97169.1"/>
    </source>
</evidence>
<accession>Q0JYK5</accession>
<dbReference type="EMBL" id="AM260480">
    <property type="protein sequence ID" value="CAJ97169.1"/>
    <property type="molecule type" value="Genomic_DNA"/>
</dbReference>
<reference evidence="2 4" key="2">
    <citation type="submission" date="2019-04" db="EMBL/GenBank/DDBJ databases">
        <title>Long-read de novo sequencing of Cupriavidus necator H16.</title>
        <authorList>
            <person name="Little G.T."/>
            <person name="Ehsaan M."/>
            <person name="Arenas-Lopez C."/>
            <person name="Jawed K."/>
            <person name="Winzer K."/>
            <person name="Kovacs K."/>
            <person name="Malys N."/>
            <person name="Minton N.P."/>
        </authorList>
    </citation>
    <scope>NUCLEOTIDE SEQUENCE [LARGE SCALE GENOMIC DNA]</scope>
    <source>
        <strain evidence="2 4">H16</strain>
    </source>
</reference>
<dbReference type="Proteomes" id="UP000008210">
    <property type="component" value="Chromosome 2"/>
</dbReference>
<dbReference type="AlphaFoldDB" id="Q0JYK5"/>
<evidence type="ECO:0000313" key="2">
    <source>
        <dbReference type="EMBL" id="QCC04940.1"/>
    </source>
</evidence>
<keyword evidence="3" id="KW-1185">Reference proteome</keyword>